<protein>
    <submittedName>
        <fullName evidence="2">Phage portal protein, SPP1 family</fullName>
    </submittedName>
</protein>
<evidence type="ECO:0000313" key="3">
    <source>
        <dbReference type="Proteomes" id="UP000198838"/>
    </source>
</evidence>
<dbReference type="InterPro" id="IPR006428">
    <property type="entry name" value="Portal_SPP1-type"/>
</dbReference>
<dbReference type="EMBL" id="FOJY01000036">
    <property type="protein sequence ID" value="SFB39853.1"/>
    <property type="molecule type" value="Genomic_DNA"/>
</dbReference>
<evidence type="ECO:0000256" key="1">
    <source>
        <dbReference type="SAM" id="MobiDB-lite"/>
    </source>
</evidence>
<reference evidence="2 3" key="1">
    <citation type="submission" date="2016-10" db="EMBL/GenBank/DDBJ databases">
        <authorList>
            <person name="de Groot N.N."/>
        </authorList>
    </citation>
    <scope>NUCLEOTIDE SEQUENCE [LARGE SCALE GENOMIC DNA]</scope>
    <source>
        <strain evidence="2 3">DSM 5522</strain>
    </source>
</reference>
<dbReference type="Pfam" id="PF05133">
    <property type="entry name" value="SPP1_portal"/>
    <property type="match status" value="1"/>
</dbReference>
<dbReference type="STRING" id="1120918.SAMN05216249_1362"/>
<dbReference type="Proteomes" id="UP000198838">
    <property type="component" value="Unassembled WGS sequence"/>
</dbReference>
<name>A0A1I1AU52_9FIRM</name>
<keyword evidence="3" id="KW-1185">Reference proteome</keyword>
<dbReference type="AlphaFoldDB" id="A0A1I1AU52"/>
<feature type="compositionally biased region" description="Polar residues" evidence="1">
    <location>
        <begin position="490"/>
        <end position="500"/>
    </location>
</feature>
<feature type="compositionally biased region" description="Basic and acidic residues" evidence="1">
    <location>
        <begin position="501"/>
        <end position="510"/>
    </location>
</feature>
<sequence>MDGDRMLSFGMETRRINDIVTRGAKTRISDKEFLKKEILKWLRSPKRRMQLNGVLYYDYEQEILKKKRMVLGEGGQLREDPRLPNTKIIDNQYAKMVDQKVNYLLANPITINSENKKYIQALKQVLNKSFNRLLKNLGKDSYNCGIGWLYPYYDENGEFKIKKFMPYEVLPFWKDDDHTELDFAARVYDVEDYEGVNEKTVTHVEVYDTNGIHKFILNGEALTPDYSTYYFENDEEGYNWDKVPLIPFKANNKESSLLKQCKSLQDALNEIMSMFVDGLKENLSGSSILIIKNYDGEDLGTFRHNLMTYKAVKVNTIDGADGGIDALKIEVDSNNYEVIVKELRKAIIQNCRGFNAEELKSSGSPNEMTIKSIYSDIDLDANEIETEYQAAFEQLLWFINFHLQNSKKGNFENEDVEIIFNRNMVVNETELIANVNASATLLSKKTCISHHPYVIDVEKELKQIDKEKNESMDSFGNAFFNAPKAGNDLSGDNKTLSGNDKTLRGDADEK</sequence>
<feature type="region of interest" description="Disordered" evidence="1">
    <location>
        <begin position="483"/>
        <end position="510"/>
    </location>
</feature>
<dbReference type="NCBIfam" id="TIGR01538">
    <property type="entry name" value="portal_SPP1"/>
    <property type="match status" value="1"/>
</dbReference>
<organism evidence="2 3">
    <name type="scientific">Acetitomaculum ruminis DSM 5522</name>
    <dbReference type="NCBI Taxonomy" id="1120918"/>
    <lineage>
        <taxon>Bacteria</taxon>
        <taxon>Bacillati</taxon>
        <taxon>Bacillota</taxon>
        <taxon>Clostridia</taxon>
        <taxon>Lachnospirales</taxon>
        <taxon>Lachnospiraceae</taxon>
        <taxon>Acetitomaculum</taxon>
    </lineage>
</organism>
<proteinExistence type="predicted"/>
<gene>
    <name evidence="2" type="ORF">SAMN05216249_1362</name>
</gene>
<dbReference type="InterPro" id="IPR021145">
    <property type="entry name" value="Portal_protein_SPP1_Gp6-like"/>
</dbReference>
<accession>A0A1I1AU52</accession>
<evidence type="ECO:0000313" key="2">
    <source>
        <dbReference type="EMBL" id="SFB39853.1"/>
    </source>
</evidence>
<dbReference type="RefSeq" id="WP_177205728.1">
    <property type="nucleotide sequence ID" value="NZ_FOJY01000036.1"/>
</dbReference>